<keyword evidence="5" id="KW-1185">Reference proteome</keyword>
<evidence type="ECO:0000256" key="1">
    <source>
        <dbReference type="SAM" id="MobiDB-lite"/>
    </source>
</evidence>
<keyword evidence="2" id="KW-0812">Transmembrane</keyword>
<dbReference type="Proteomes" id="UP000654345">
    <property type="component" value="Unassembled WGS sequence"/>
</dbReference>
<dbReference type="InterPro" id="IPR026870">
    <property type="entry name" value="Zinc_ribbon_dom"/>
</dbReference>
<keyword evidence="2" id="KW-0472">Membrane</keyword>
<name>A0ABQ3UH82_9CHLR</name>
<evidence type="ECO:0000259" key="3">
    <source>
        <dbReference type="Pfam" id="PF13240"/>
    </source>
</evidence>
<evidence type="ECO:0000256" key="2">
    <source>
        <dbReference type="SAM" id="Phobius"/>
    </source>
</evidence>
<feature type="compositionally biased region" description="Pro residues" evidence="1">
    <location>
        <begin position="48"/>
        <end position="57"/>
    </location>
</feature>
<evidence type="ECO:0000313" key="5">
    <source>
        <dbReference type="Proteomes" id="UP000654345"/>
    </source>
</evidence>
<dbReference type="EMBL" id="BNJG01000001">
    <property type="protein sequence ID" value="GHO52072.1"/>
    <property type="molecule type" value="Genomic_DNA"/>
</dbReference>
<protein>
    <recommendedName>
        <fullName evidence="3">Zinc-ribbon domain-containing protein</fullName>
    </recommendedName>
</protein>
<evidence type="ECO:0000313" key="4">
    <source>
        <dbReference type="EMBL" id="GHO52072.1"/>
    </source>
</evidence>
<feature type="domain" description="Zinc-ribbon" evidence="3">
    <location>
        <begin position="5"/>
        <end position="25"/>
    </location>
</feature>
<reference evidence="4 5" key="1">
    <citation type="journal article" date="2021" name="Int. J. Syst. Evol. Microbiol.">
        <title>Reticulibacter mediterranei gen. nov., sp. nov., within the new family Reticulibacteraceae fam. nov., and Ktedonospora formicarum gen. nov., sp. nov., Ktedonobacter robiniae sp. nov., Dictyobacter formicarum sp. nov. and Dictyobacter arantiisoli sp. nov., belonging to the class Ktedonobacteria.</title>
        <authorList>
            <person name="Yabe S."/>
            <person name="Zheng Y."/>
            <person name="Wang C.M."/>
            <person name="Sakai Y."/>
            <person name="Abe K."/>
            <person name="Yokota A."/>
            <person name="Donadio S."/>
            <person name="Cavaletti L."/>
            <person name="Monciardini P."/>
        </authorList>
    </citation>
    <scope>NUCLEOTIDE SEQUENCE [LARGE SCALE GENOMIC DNA]</scope>
    <source>
        <strain evidence="4 5">SOSP1-30</strain>
    </source>
</reference>
<keyword evidence="2" id="KW-1133">Transmembrane helix</keyword>
<dbReference type="RefSeq" id="WP_201369016.1">
    <property type="nucleotide sequence ID" value="NZ_BNJG01000001.1"/>
</dbReference>
<accession>A0ABQ3UH82</accession>
<sequence length="409" mass="43262">MQPRYCPNCGAEVSAASRYCPRCNFDMFSRQDAPGANVQAMDRSTPLPVSPMPPQTPFPQQGPISQPGFAPQGPVSQPGFGPQGAPPTSEPAWAYQPGSTPMPPSQPKRRGGIGRTLLIILPLLAFVGAGSYLAYALLVQNATQPQIASQTLSTTVKYAGVDVTLTRLEQAQRFVDDPHSAGDGMLRVHLLADNKTNVPVNMVYSNIARLVLPGGKVVQPTYVNGNAGLAAGKSHSDWVDFAVASGTNTGQIALRLGGTNEAQMDVSLGSNSGVSIYQPQTTQIGKALDSKESFYGLDWTLDSATTQWSIDGKQASKGMRYVTVTLKVNSTLEQTAIPGSAFDYATLAAGSTTAKPALTTLPVSFDKETQETSGTITFLVPQDQKHLTLTLHAPADSGFTDATIAFDVK</sequence>
<feature type="transmembrane region" description="Helical" evidence="2">
    <location>
        <begin position="117"/>
        <end position="138"/>
    </location>
</feature>
<organism evidence="4 5">
    <name type="scientific">Ktedonobacter robiniae</name>
    <dbReference type="NCBI Taxonomy" id="2778365"/>
    <lineage>
        <taxon>Bacteria</taxon>
        <taxon>Bacillati</taxon>
        <taxon>Chloroflexota</taxon>
        <taxon>Ktedonobacteria</taxon>
        <taxon>Ktedonobacterales</taxon>
        <taxon>Ktedonobacteraceae</taxon>
        <taxon>Ktedonobacter</taxon>
    </lineage>
</organism>
<comment type="caution">
    <text evidence="4">The sequence shown here is derived from an EMBL/GenBank/DDBJ whole genome shotgun (WGS) entry which is preliminary data.</text>
</comment>
<gene>
    <name evidence="4" type="ORF">KSB_05470</name>
</gene>
<proteinExistence type="predicted"/>
<feature type="region of interest" description="Disordered" evidence="1">
    <location>
        <begin position="38"/>
        <end position="109"/>
    </location>
</feature>
<dbReference type="Pfam" id="PF13240">
    <property type="entry name" value="Zn_Ribbon_1"/>
    <property type="match status" value="1"/>
</dbReference>